<organism evidence="9 10">
    <name type="scientific">Pomacea canaliculata</name>
    <name type="common">Golden apple snail</name>
    <dbReference type="NCBI Taxonomy" id="400727"/>
    <lineage>
        <taxon>Eukaryota</taxon>
        <taxon>Metazoa</taxon>
        <taxon>Spiralia</taxon>
        <taxon>Lophotrochozoa</taxon>
        <taxon>Mollusca</taxon>
        <taxon>Gastropoda</taxon>
        <taxon>Caenogastropoda</taxon>
        <taxon>Architaenioglossa</taxon>
        <taxon>Ampullarioidea</taxon>
        <taxon>Ampullariidae</taxon>
        <taxon>Pomacea</taxon>
    </lineage>
</organism>
<keyword evidence="4" id="KW-0804">Transcription</keyword>
<gene>
    <name evidence="9" type="ORF">C0Q70_16438</name>
</gene>
<dbReference type="AlphaFoldDB" id="A0A2T7NPS6"/>
<feature type="domain" description="ELM2" evidence="7">
    <location>
        <begin position="199"/>
        <end position="297"/>
    </location>
</feature>
<dbReference type="FunFam" id="1.10.10.60:FF:000025">
    <property type="entry name" value="Mesoderm induction early response 1, transcriptional regulator"/>
    <property type="match status" value="1"/>
</dbReference>
<evidence type="ECO:0000313" key="9">
    <source>
        <dbReference type="EMBL" id="PVD23175.1"/>
    </source>
</evidence>
<feature type="region of interest" description="Disordered" evidence="6">
    <location>
        <begin position="490"/>
        <end position="544"/>
    </location>
</feature>
<dbReference type="SUPFAM" id="SSF46689">
    <property type="entry name" value="Homeodomain-like"/>
    <property type="match status" value="1"/>
</dbReference>
<dbReference type="PROSITE" id="PS51156">
    <property type="entry name" value="ELM2"/>
    <property type="match status" value="1"/>
</dbReference>
<dbReference type="Gene3D" id="1.10.10.60">
    <property type="entry name" value="Homeodomain-like"/>
    <property type="match status" value="1"/>
</dbReference>
<protein>
    <recommendedName>
        <fullName evidence="11">Mesoderm induction early response protein 1</fullName>
    </recommendedName>
</protein>
<feature type="region of interest" description="Disordered" evidence="6">
    <location>
        <begin position="161"/>
        <end position="194"/>
    </location>
</feature>
<dbReference type="Gene3D" id="4.10.1240.50">
    <property type="match status" value="1"/>
</dbReference>
<evidence type="ECO:0000313" key="10">
    <source>
        <dbReference type="Proteomes" id="UP000245119"/>
    </source>
</evidence>
<evidence type="ECO:0000259" key="8">
    <source>
        <dbReference type="PROSITE" id="PS51293"/>
    </source>
</evidence>
<dbReference type="PROSITE" id="PS51293">
    <property type="entry name" value="SANT"/>
    <property type="match status" value="1"/>
</dbReference>
<dbReference type="Pfam" id="PF01448">
    <property type="entry name" value="ELM2"/>
    <property type="match status" value="1"/>
</dbReference>
<evidence type="ECO:0000256" key="1">
    <source>
        <dbReference type="ARBA" id="ARBA00004123"/>
    </source>
</evidence>
<feature type="compositionally biased region" description="Acidic residues" evidence="6">
    <location>
        <begin position="30"/>
        <end position="43"/>
    </location>
</feature>
<evidence type="ECO:0000256" key="4">
    <source>
        <dbReference type="ARBA" id="ARBA00023163"/>
    </source>
</evidence>
<dbReference type="Proteomes" id="UP000245119">
    <property type="component" value="Linkage Group LG10"/>
</dbReference>
<keyword evidence="5" id="KW-0539">Nucleus</keyword>
<evidence type="ECO:0000256" key="2">
    <source>
        <dbReference type="ARBA" id="ARBA00022491"/>
    </source>
</evidence>
<evidence type="ECO:0000256" key="5">
    <source>
        <dbReference type="ARBA" id="ARBA00023242"/>
    </source>
</evidence>
<evidence type="ECO:0000259" key="7">
    <source>
        <dbReference type="PROSITE" id="PS51156"/>
    </source>
</evidence>
<dbReference type="STRING" id="400727.A0A2T7NPS6"/>
<keyword evidence="3" id="KW-0805">Transcription regulation</keyword>
<dbReference type="PANTHER" id="PTHR10865:SF28">
    <property type="entry name" value="ELM2 DOMAIN-CONTAINING PROTEIN"/>
    <property type="match status" value="1"/>
</dbReference>
<evidence type="ECO:0000256" key="6">
    <source>
        <dbReference type="SAM" id="MobiDB-lite"/>
    </source>
</evidence>
<feature type="compositionally biased region" description="Polar residues" evidence="6">
    <location>
        <begin position="161"/>
        <end position="175"/>
    </location>
</feature>
<dbReference type="PANTHER" id="PTHR10865">
    <property type="entry name" value="METASTASIS-ASSOCIATED PROTEIN AND MESODERM INDUCTION EARLY RESPONSE PROTEIN"/>
    <property type="match status" value="1"/>
</dbReference>
<accession>A0A2T7NPS6</accession>
<sequence>MMFAKNAGSESSSPDTDRDFDPSAEMLINDYDDERTLDEEENMSGESFTNELDELEKEGDMPIDQLLAMYGCGEATGGSNGHPSIVSGSSPDDDGDGTMMSTGSGDNDGGHDSTRSSSESEILENNDLTLDKDEIARDLLANNGPGDDTETTVTDLLHAVSSSSTARLLRSNSRPGSEASSDSEEDVDYLPENDEDGKKMIQVGHDYQATVPEGLSLYGDAPAYENEDRLLWDPTKIDDEKLEAYLRDVHAQTMMNAVGVGIIPTGCHVRDDEQALYLLLQCGHNIEEALRRRKMQAVPPSDPMSLWSEEECRNFENGLRLYGKNFYLIQQNKVRTRSVGELIQFYYLWKKTERHDVFANRNRLEKRKYTLHPGVTDYMDRFLDEQENGIVPGTMPGRDRSASPLTSLIYGDPKRTHLKQDADEASAATFDPIDPQPITSIGTATNSVALMPAGASGSITAEASFSASAGASAACPSSSDNQHCKRGLEEIQDPKGDASVRGDMNGNTEDSGTSATEPVPKKLKRDKGDVGVEGRSLEQPDVAQRADLKHLDTVSLPALQVIPGSALRTADLPTSTDSFCRGSRATAESLSQ</sequence>
<dbReference type="SMART" id="SM00717">
    <property type="entry name" value="SANT"/>
    <property type="match status" value="1"/>
</dbReference>
<dbReference type="InterPro" id="IPR045787">
    <property type="entry name" value="MIER1/3_C"/>
</dbReference>
<dbReference type="EMBL" id="PZQS01000010">
    <property type="protein sequence ID" value="PVD23175.1"/>
    <property type="molecule type" value="Genomic_DNA"/>
</dbReference>
<reference evidence="9 10" key="1">
    <citation type="submission" date="2018-04" db="EMBL/GenBank/DDBJ databases">
        <title>The genome of golden apple snail Pomacea canaliculata provides insight into stress tolerance and invasive adaptation.</title>
        <authorList>
            <person name="Liu C."/>
            <person name="Liu B."/>
            <person name="Ren Y."/>
            <person name="Zhang Y."/>
            <person name="Wang H."/>
            <person name="Li S."/>
            <person name="Jiang F."/>
            <person name="Yin L."/>
            <person name="Zhang G."/>
            <person name="Qian W."/>
            <person name="Fan W."/>
        </authorList>
    </citation>
    <scope>NUCLEOTIDE SEQUENCE [LARGE SCALE GENOMIC DNA]</scope>
    <source>
        <strain evidence="9">SZHN2017</strain>
        <tissue evidence="9">Muscle</tissue>
    </source>
</reference>
<dbReference type="InterPro" id="IPR001005">
    <property type="entry name" value="SANT/Myb"/>
</dbReference>
<dbReference type="GO" id="GO:0003714">
    <property type="term" value="F:transcription corepressor activity"/>
    <property type="evidence" value="ECO:0007669"/>
    <property type="project" value="TreeGrafter"/>
</dbReference>
<feature type="domain" description="SANT" evidence="8">
    <location>
        <begin position="302"/>
        <end position="354"/>
    </location>
</feature>
<keyword evidence="10" id="KW-1185">Reference proteome</keyword>
<dbReference type="CDD" id="cd11661">
    <property type="entry name" value="SANT_MTA3_like"/>
    <property type="match status" value="1"/>
</dbReference>
<dbReference type="GO" id="GO:0032991">
    <property type="term" value="C:protein-containing complex"/>
    <property type="evidence" value="ECO:0007669"/>
    <property type="project" value="UniProtKB-ARBA"/>
</dbReference>
<proteinExistence type="predicted"/>
<dbReference type="OrthoDB" id="5916873at2759"/>
<dbReference type="GO" id="GO:0042826">
    <property type="term" value="F:histone deacetylase binding"/>
    <property type="evidence" value="ECO:0007669"/>
    <property type="project" value="TreeGrafter"/>
</dbReference>
<dbReference type="GO" id="GO:0000122">
    <property type="term" value="P:negative regulation of transcription by RNA polymerase II"/>
    <property type="evidence" value="ECO:0007669"/>
    <property type="project" value="TreeGrafter"/>
</dbReference>
<dbReference type="Pfam" id="PF19426">
    <property type="entry name" value="MIER1_3_C"/>
    <property type="match status" value="1"/>
</dbReference>
<evidence type="ECO:0000256" key="3">
    <source>
        <dbReference type="ARBA" id="ARBA00023015"/>
    </source>
</evidence>
<dbReference type="GO" id="GO:0005654">
    <property type="term" value="C:nucleoplasm"/>
    <property type="evidence" value="ECO:0007669"/>
    <property type="project" value="TreeGrafter"/>
</dbReference>
<dbReference type="InterPro" id="IPR000949">
    <property type="entry name" value="ELM2_dom"/>
</dbReference>
<dbReference type="InterPro" id="IPR040138">
    <property type="entry name" value="MIER/MTA"/>
</dbReference>
<feature type="region of interest" description="Disordered" evidence="6">
    <location>
        <begin position="569"/>
        <end position="592"/>
    </location>
</feature>
<feature type="compositionally biased region" description="Polar residues" evidence="6">
    <location>
        <begin position="505"/>
        <end position="516"/>
    </location>
</feature>
<comment type="subcellular location">
    <subcellularLocation>
        <location evidence="1">Nucleus</location>
    </subcellularLocation>
</comment>
<comment type="caution">
    <text evidence="9">The sequence shown here is derived from an EMBL/GenBank/DDBJ whole genome shotgun (WGS) entry which is preliminary data.</text>
</comment>
<feature type="region of interest" description="Disordered" evidence="6">
    <location>
        <begin position="1"/>
        <end position="129"/>
    </location>
</feature>
<keyword evidence="2" id="KW-0678">Repressor</keyword>
<dbReference type="SMART" id="SM01189">
    <property type="entry name" value="ELM2"/>
    <property type="match status" value="1"/>
</dbReference>
<feature type="compositionally biased region" description="Basic and acidic residues" evidence="6">
    <location>
        <begin position="490"/>
        <end position="500"/>
    </location>
</feature>
<feature type="compositionally biased region" description="Basic and acidic residues" evidence="6">
    <location>
        <begin position="526"/>
        <end position="544"/>
    </location>
</feature>
<dbReference type="InterPro" id="IPR009057">
    <property type="entry name" value="Homeodomain-like_sf"/>
</dbReference>
<feature type="region of interest" description="Disordered" evidence="6">
    <location>
        <begin position="417"/>
        <end position="438"/>
    </location>
</feature>
<feature type="compositionally biased region" description="Acidic residues" evidence="6">
    <location>
        <begin position="181"/>
        <end position="194"/>
    </location>
</feature>
<name>A0A2T7NPS6_POMCA</name>
<evidence type="ECO:0008006" key="11">
    <source>
        <dbReference type="Google" id="ProtNLM"/>
    </source>
</evidence>
<dbReference type="InterPro" id="IPR017884">
    <property type="entry name" value="SANT_dom"/>
</dbReference>